<sequence>MDTKINIDMSLDDIIAKTGAGKNLRGRGTSRIGKEERKPERVDQKWKHDKFEYINKRRTFPKRHSTGGAVSKFAENRESVPGKMYISNLPKDVQARDLEQLFKGYPYKEISVSYNKFGESLGTATVVTVKRGNVLKLLKDFAGLTIDGNTLEMVDLSSDNSHGNASDKRHSMGGIRREKGSDISKGRQNFPKKNFGTKGVFLNKGKKFDGKKKEKVTVEDLDKDLEEYMKNCIGSKKGDETMEV</sequence>
<dbReference type="InterPro" id="IPR000504">
    <property type="entry name" value="RRM_dom"/>
</dbReference>
<reference evidence="5" key="1">
    <citation type="submission" date="2017-02" db="UniProtKB">
        <authorList>
            <consortium name="WormBaseParasite"/>
        </authorList>
    </citation>
    <scope>IDENTIFICATION</scope>
</reference>
<feature type="domain" description="RRM" evidence="3">
    <location>
        <begin position="83"/>
        <end position="154"/>
    </location>
</feature>
<dbReference type="GO" id="GO:0003729">
    <property type="term" value="F:mRNA binding"/>
    <property type="evidence" value="ECO:0007669"/>
    <property type="project" value="TreeGrafter"/>
</dbReference>
<dbReference type="InterPro" id="IPR051229">
    <property type="entry name" value="ALYREF_mRNA_export"/>
</dbReference>
<evidence type="ECO:0000259" key="3">
    <source>
        <dbReference type="SMART" id="SM00360"/>
    </source>
</evidence>
<feature type="compositionally biased region" description="Basic and acidic residues" evidence="2">
    <location>
        <begin position="32"/>
        <end position="41"/>
    </location>
</feature>
<feature type="compositionally biased region" description="Basic and acidic residues" evidence="2">
    <location>
        <begin position="165"/>
        <end position="185"/>
    </location>
</feature>
<protein>
    <submittedName>
        <fullName evidence="5">RRM domain-containing protein</fullName>
    </submittedName>
</protein>
<dbReference type="WBParaSite" id="PTRK_0000962900.1">
    <property type="protein sequence ID" value="PTRK_0000962900.1"/>
    <property type="gene ID" value="PTRK_0000962900"/>
</dbReference>
<keyword evidence="1" id="KW-0694">RNA-binding</keyword>
<dbReference type="Pfam" id="PF13865">
    <property type="entry name" value="FoP_duplication"/>
    <property type="match status" value="1"/>
</dbReference>
<dbReference type="Gene3D" id="3.30.70.330">
    <property type="match status" value="1"/>
</dbReference>
<evidence type="ECO:0000256" key="1">
    <source>
        <dbReference type="ARBA" id="ARBA00022884"/>
    </source>
</evidence>
<dbReference type="InterPro" id="IPR035979">
    <property type="entry name" value="RBD_domain_sf"/>
</dbReference>
<dbReference type="STRING" id="131310.A0A0N4ZM71"/>
<dbReference type="AlphaFoldDB" id="A0A0N4ZM71"/>
<name>A0A0N4ZM71_PARTI</name>
<dbReference type="GO" id="GO:0006406">
    <property type="term" value="P:mRNA export from nucleus"/>
    <property type="evidence" value="ECO:0007669"/>
    <property type="project" value="TreeGrafter"/>
</dbReference>
<dbReference type="GO" id="GO:0005634">
    <property type="term" value="C:nucleus"/>
    <property type="evidence" value="ECO:0007669"/>
    <property type="project" value="TreeGrafter"/>
</dbReference>
<keyword evidence="4" id="KW-1185">Reference proteome</keyword>
<proteinExistence type="predicted"/>
<dbReference type="SMART" id="SM00360">
    <property type="entry name" value="RRM"/>
    <property type="match status" value="1"/>
</dbReference>
<evidence type="ECO:0000256" key="2">
    <source>
        <dbReference type="SAM" id="MobiDB-lite"/>
    </source>
</evidence>
<organism evidence="4 5">
    <name type="scientific">Parastrongyloides trichosuri</name>
    <name type="common">Possum-specific nematode worm</name>
    <dbReference type="NCBI Taxonomy" id="131310"/>
    <lineage>
        <taxon>Eukaryota</taxon>
        <taxon>Metazoa</taxon>
        <taxon>Ecdysozoa</taxon>
        <taxon>Nematoda</taxon>
        <taxon>Chromadorea</taxon>
        <taxon>Rhabditida</taxon>
        <taxon>Tylenchina</taxon>
        <taxon>Panagrolaimomorpha</taxon>
        <taxon>Strongyloidoidea</taxon>
        <taxon>Strongyloididae</taxon>
        <taxon>Parastrongyloides</taxon>
    </lineage>
</organism>
<dbReference type="SUPFAM" id="SSF54928">
    <property type="entry name" value="RNA-binding domain, RBD"/>
    <property type="match status" value="1"/>
</dbReference>
<accession>A0A0N4ZM71</accession>
<dbReference type="PANTHER" id="PTHR19965">
    <property type="entry name" value="RNA AND EXPORT FACTOR BINDING PROTEIN"/>
    <property type="match status" value="1"/>
</dbReference>
<dbReference type="InterPro" id="IPR012677">
    <property type="entry name" value="Nucleotide-bd_a/b_plait_sf"/>
</dbReference>
<dbReference type="InterPro" id="IPR025715">
    <property type="entry name" value="FoP_C"/>
</dbReference>
<evidence type="ECO:0000313" key="4">
    <source>
        <dbReference type="Proteomes" id="UP000038045"/>
    </source>
</evidence>
<dbReference type="Pfam" id="PF00076">
    <property type="entry name" value="RRM_1"/>
    <property type="match status" value="1"/>
</dbReference>
<feature type="region of interest" description="Disordered" evidence="2">
    <location>
        <begin position="157"/>
        <end position="194"/>
    </location>
</feature>
<dbReference type="PANTHER" id="PTHR19965:SF82">
    <property type="entry name" value="THO COMPLEX SUBUNIT 4"/>
    <property type="match status" value="1"/>
</dbReference>
<evidence type="ECO:0000313" key="5">
    <source>
        <dbReference type="WBParaSite" id="PTRK_0000962900.1"/>
    </source>
</evidence>
<dbReference type="Proteomes" id="UP000038045">
    <property type="component" value="Unplaced"/>
</dbReference>
<feature type="region of interest" description="Disordered" evidence="2">
    <location>
        <begin position="22"/>
        <end position="41"/>
    </location>
</feature>